<dbReference type="InterPro" id="IPR042193">
    <property type="entry name" value="FHIPEP_3"/>
</dbReference>
<keyword evidence="9" id="KW-1185">Reference proteome</keyword>
<keyword evidence="8" id="KW-0966">Cell projection</keyword>
<dbReference type="PIRSF" id="PIRSF005419">
    <property type="entry name" value="FlhA"/>
    <property type="match status" value="1"/>
</dbReference>
<keyword evidence="6 7" id="KW-0472">Membrane</keyword>
<feature type="transmembrane region" description="Helical" evidence="7">
    <location>
        <begin position="283"/>
        <end position="298"/>
    </location>
</feature>
<keyword evidence="8" id="KW-0282">Flagellum</keyword>
<dbReference type="NCBIfam" id="TIGR01398">
    <property type="entry name" value="FlhA"/>
    <property type="match status" value="1"/>
</dbReference>
<comment type="subcellular location">
    <subcellularLocation>
        <location evidence="1 7">Cell membrane</location>
        <topology evidence="1 7">Multi-pass membrane protein</topology>
    </subcellularLocation>
</comment>
<sequence>MLVKDYSLKAKLKNVDYSDLIVSFIVVAVIGLIIIPLPSLLLDFLIIVNITIGINILLITLFTKRVLEFSTFPTLLLITTMFRLGLNISSTRLVLTQGNAGHVIDAFANVVTGNNYIVGAVLFIIITIVQIIVVTNGAGRVSEVSARFTLDAMPGKQMAIDADLNAGLISEDEAKKRREELQREASFFGAMDGASKFVKGDAIAGIIITLINLIGGILIFSIGQGMPMGESLSQFGKLSIGDGLVSQIPSLLISVSSGIIVTRSSDNKTFGGSIQGDLFKNPMIMWILATVLVLMALVPGFPKIPFLIIAMACAFIGYKLKEKDTNLKKRAVEERQALALQQKERELEEDDSVASFQVEPISIEIGYALISMTDDSLDNSLMKQIVTIRKQCAHELGVLLSPIRIRDNLQLGPNDYCIKIKGNEVARGDIYPNKFLVINPDSEDITLTGIPTKEPAFGLDALWVDEEDKEFADLHGMTIVEPVTVIATHLKEVIFNHTAELLGRQEVKALLEGIKDRYNVVIDELIPDIMRLGEVQKVLQNLLKEQIPINDLVTILETLADYGTMTKDSEILTEHVRQALKRTIVKQYLTEDQVLNVVTVHPEIEDIISKNIQKTASGSIPILKPDIITALFDSLNDVHSRLLSEGITHVLLASPNNRLIIKKLISYNFPDIGVLSLNEIPNEIPIETCGILTIPMNQE</sequence>
<dbReference type="EMBL" id="CP019609">
    <property type="protein sequence ID" value="AQP54576.1"/>
    <property type="molecule type" value="Genomic_DNA"/>
</dbReference>
<keyword evidence="7" id="KW-0653">Protein transport</keyword>
<evidence type="ECO:0000313" key="9">
    <source>
        <dbReference type="Proteomes" id="UP000188246"/>
    </source>
</evidence>
<accession>A0A1Q2D866</accession>
<comment type="caution">
    <text evidence="7">Lacks conserved residue(s) required for the propagation of feature annotation.</text>
</comment>
<feature type="transmembrane region" description="Helical" evidence="7">
    <location>
        <begin position="115"/>
        <end position="138"/>
    </location>
</feature>
<evidence type="ECO:0000256" key="3">
    <source>
        <dbReference type="ARBA" id="ARBA00022475"/>
    </source>
</evidence>
<name>A0A1Q2D866_9ENTE</name>
<dbReference type="InterPro" id="IPR042196">
    <property type="entry name" value="FHIPEP_4"/>
</dbReference>
<keyword evidence="7" id="KW-1005">Bacterial flagellum biogenesis</keyword>
<keyword evidence="5 7" id="KW-1133">Transmembrane helix</keyword>
<dbReference type="KEGG" id="vpi:BW732_10430"/>
<dbReference type="Gene3D" id="1.10.8.540">
    <property type="entry name" value="FHIPEP family, domain 3"/>
    <property type="match status" value="1"/>
</dbReference>
<dbReference type="InterPro" id="IPR025505">
    <property type="entry name" value="FHIPEP_CS"/>
</dbReference>
<organism evidence="8 9">
    <name type="scientific">Vagococcus penaei</name>
    <dbReference type="NCBI Taxonomy" id="633807"/>
    <lineage>
        <taxon>Bacteria</taxon>
        <taxon>Bacillati</taxon>
        <taxon>Bacillota</taxon>
        <taxon>Bacilli</taxon>
        <taxon>Lactobacillales</taxon>
        <taxon>Enterococcaceae</taxon>
        <taxon>Vagococcus</taxon>
    </lineage>
</organism>
<dbReference type="GO" id="GO:0044780">
    <property type="term" value="P:bacterial-type flagellum assembly"/>
    <property type="evidence" value="ECO:0007669"/>
    <property type="project" value="InterPro"/>
</dbReference>
<gene>
    <name evidence="7" type="primary">flhA</name>
    <name evidence="8" type="ORF">BW732_10430</name>
</gene>
<evidence type="ECO:0000313" key="8">
    <source>
        <dbReference type="EMBL" id="AQP54576.1"/>
    </source>
</evidence>
<feature type="transmembrane region" description="Helical" evidence="7">
    <location>
        <begin position="243"/>
        <end position="262"/>
    </location>
</feature>
<keyword evidence="3 7" id="KW-1003">Cell membrane</keyword>
<comment type="similarity">
    <text evidence="2 7">Belongs to the FHIPEP (flagella/HR/invasion proteins export pore) family.</text>
</comment>
<reference evidence="8 9" key="1">
    <citation type="journal article" date="2010" name="Int. J. Syst. Evol. Microbiol.">
        <title>Vagococcus penaei sp. nov., isolated from spoilage microbiota of cooked shrimp (Penaeus vannamei).</title>
        <authorList>
            <person name="Jaffres E."/>
            <person name="Prevost H."/>
            <person name="Rossero A."/>
            <person name="Joffraud J.J."/>
            <person name="Dousset X."/>
        </authorList>
    </citation>
    <scope>NUCLEOTIDE SEQUENCE [LARGE SCALE GENOMIC DNA]</scope>
    <source>
        <strain evidence="8 9">CD276</strain>
    </source>
</reference>
<dbReference type="STRING" id="633807.BW732_10430"/>
<dbReference type="Pfam" id="PF00771">
    <property type="entry name" value="FHIPEP"/>
    <property type="match status" value="1"/>
</dbReference>
<keyword evidence="4 7" id="KW-0812">Transmembrane</keyword>
<dbReference type="GO" id="GO:0009306">
    <property type="term" value="P:protein secretion"/>
    <property type="evidence" value="ECO:0007669"/>
    <property type="project" value="InterPro"/>
</dbReference>
<dbReference type="PROSITE" id="PS00994">
    <property type="entry name" value="FHIPEP"/>
    <property type="match status" value="1"/>
</dbReference>
<dbReference type="OrthoDB" id="9759185at2"/>
<evidence type="ECO:0000256" key="5">
    <source>
        <dbReference type="ARBA" id="ARBA00022989"/>
    </source>
</evidence>
<dbReference type="PANTHER" id="PTHR30161">
    <property type="entry name" value="FLAGELLAR EXPORT PROTEIN, MEMBRANE FLHA SUBUNIT-RELATED"/>
    <property type="match status" value="1"/>
</dbReference>
<dbReference type="Gene3D" id="3.40.50.12790">
    <property type="entry name" value="FHIPEP family, domain 4"/>
    <property type="match status" value="1"/>
</dbReference>
<feature type="transmembrane region" description="Helical" evidence="7">
    <location>
        <begin position="20"/>
        <end position="38"/>
    </location>
</feature>
<keyword evidence="7" id="KW-0813">Transport</keyword>
<dbReference type="Proteomes" id="UP000188246">
    <property type="component" value="Chromosome"/>
</dbReference>
<evidence type="ECO:0000256" key="1">
    <source>
        <dbReference type="ARBA" id="ARBA00004651"/>
    </source>
</evidence>
<evidence type="ECO:0000256" key="6">
    <source>
        <dbReference type="ARBA" id="ARBA00023136"/>
    </source>
</evidence>
<dbReference type="GO" id="GO:0005886">
    <property type="term" value="C:plasma membrane"/>
    <property type="evidence" value="ECO:0007669"/>
    <property type="project" value="UniProtKB-SubCell"/>
</dbReference>
<feature type="transmembrane region" description="Helical" evidence="7">
    <location>
        <begin position="202"/>
        <end position="223"/>
    </location>
</feature>
<evidence type="ECO:0000256" key="2">
    <source>
        <dbReference type="ARBA" id="ARBA00008835"/>
    </source>
</evidence>
<dbReference type="Gene3D" id="3.40.30.60">
    <property type="entry name" value="FHIPEP family, domain 1"/>
    <property type="match status" value="1"/>
</dbReference>
<comment type="function">
    <text evidence="7">Required for formation of the rod structure of the flagellar apparatus. Together with FliI and FliH, may constitute the export apparatus of flagellin.</text>
</comment>
<dbReference type="PRINTS" id="PR00949">
    <property type="entry name" value="TYPE3IMAPROT"/>
</dbReference>
<evidence type="ECO:0000256" key="4">
    <source>
        <dbReference type="ARBA" id="ARBA00022692"/>
    </source>
</evidence>
<proteinExistence type="inferred from homology"/>
<feature type="transmembrane region" description="Helical" evidence="7">
    <location>
        <begin position="44"/>
        <end position="63"/>
    </location>
</feature>
<protein>
    <recommendedName>
        <fullName evidence="7">Flagellar biosynthesis protein FlhA</fullName>
    </recommendedName>
</protein>
<dbReference type="InterPro" id="IPR042194">
    <property type="entry name" value="FHIPEP_1"/>
</dbReference>
<keyword evidence="7" id="KW-1006">Bacterial flagellum protein export</keyword>
<dbReference type="PANTHER" id="PTHR30161:SF1">
    <property type="entry name" value="FLAGELLAR BIOSYNTHESIS PROTEIN FLHA-RELATED"/>
    <property type="match status" value="1"/>
</dbReference>
<keyword evidence="8" id="KW-0969">Cilium</keyword>
<dbReference type="AlphaFoldDB" id="A0A1Q2D866"/>
<dbReference type="InterPro" id="IPR006301">
    <property type="entry name" value="FlhA"/>
</dbReference>
<dbReference type="InterPro" id="IPR001712">
    <property type="entry name" value="T3SS_FHIPEP"/>
</dbReference>
<evidence type="ECO:0000256" key="7">
    <source>
        <dbReference type="RuleBase" id="RU364093"/>
    </source>
</evidence>